<dbReference type="HAMAP" id="MF_01129">
    <property type="entry name" value="PPase_energized_pump"/>
    <property type="match status" value="1"/>
</dbReference>
<feature type="transmembrane region" description="Helical" evidence="9">
    <location>
        <begin position="604"/>
        <end position="621"/>
    </location>
</feature>
<comment type="similarity">
    <text evidence="9">Belongs to the H(+)-translocating pyrophosphatase (TC 3.A.10) family. K(+)-stimulated subfamily.</text>
</comment>
<evidence type="ECO:0000256" key="5">
    <source>
        <dbReference type="ARBA" id="ARBA00022967"/>
    </source>
</evidence>
<feature type="transmembrane region" description="Helical" evidence="9">
    <location>
        <begin position="126"/>
        <end position="151"/>
    </location>
</feature>
<dbReference type="InterPro" id="IPR004131">
    <property type="entry name" value="PPase-energised_H-pump"/>
</dbReference>
<feature type="transmembrane region" description="Helical" evidence="9">
    <location>
        <begin position="6"/>
        <end position="26"/>
    </location>
</feature>
<evidence type="ECO:0000256" key="4">
    <source>
        <dbReference type="ARBA" id="ARBA00022842"/>
    </source>
</evidence>
<keyword evidence="10" id="KW-0378">Hydrolase</keyword>
<evidence type="ECO:0000256" key="2">
    <source>
        <dbReference type="ARBA" id="ARBA00022448"/>
    </source>
</evidence>
<keyword evidence="9" id="KW-0630">Potassium</keyword>
<comment type="activity regulation">
    <text evidence="9">Requires K(+) for maximal activity.</text>
</comment>
<dbReference type="GO" id="GO:0009678">
    <property type="term" value="F:diphosphate hydrolysis-driven proton transmembrane transporter activity"/>
    <property type="evidence" value="ECO:0007669"/>
    <property type="project" value="UniProtKB-UniRule"/>
</dbReference>
<dbReference type="GO" id="GO:0030955">
    <property type="term" value="F:potassium ion binding"/>
    <property type="evidence" value="ECO:0007669"/>
    <property type="project" value="UniProtKB-UniRule"/>
</dbReference>
<dbReference type="NCBIfam" id="NF001955">
    <property type="entry name" value="PRK00733.2-4"/>
    <property type="match status" value="1"/>
</dbReference>
<protein>
    <recommendedName>
        <fullName evidence="9">Putative K(+)-stimulated pyrophosphate-energized sodium pump</fullName>
        <ecNumber evidence="9">7.2.3.1</ecNumber>
    </recommendedName>
    <alternativeName>
        <fullName evidence="9">Membrane-bound sodium-translocating pyrophosphatase</fullName>
    </alternativeName>
    <alternativeName>
        <fullName evidence="9">Pyrophosphate-energized inorganic pyrophosphatase</fullName>
        <shortName evidence="9">Na(+)-PPase</shortName>
    </alternativeName>
</protein>
<evidence type="ECO:0000256" key="6">
    <source>
        <dbReference type="ARBA" id="ARBA00022989"/>
    </source>
</evidence>
<keyword evidence="3 9" id="KW-0812">Transmembrane</keyword>
<feature type="transmembrane region" description="Helical" evidence="9">
    <location>
        <begin position="627"/>
        <end position="644"/>
    </location>
</feature>
<keyword evidence="9" id="KW-1003">Cell membrane</keyword>
<sequence>MDLIVKFLPAFGLLALAYVFIKSSWVSKQDVGSEKMARIAKNIADGAMSFLKAEYKILAVFVAAVAVLLFFKGTNEVGSNGMVAVSFIVGAICSALAGFIGMKVATKANVRTTQAARTSLGKALEVAFAGGAVMGLGVVGLGVLGLSGLFMIYSGQGWSLGEVLNVLSGFSLGASSIALFARVGGGIYTKAADVGADLVGKVEAGIPEDHPLNPATIADNVGDNVGDVAGMGADLFESYVGSIIGTMVLGAAFVQIPAFAGSFDGLGAVYLPLVLAAVGIIMSIIGTFFVKVKDGGNPQTALNIGEFGSAGLMLVACYFIITNMLPESWTFGGVEYGSIGVFIAVLAGLVAGLAVGKVTEYYTGTGTKPVNSIVRQSETGAATNIISGLGVGMMSTMFPILLIAAAILVSYHFAGLYGIAIAAVGMLANTGIQLAVDAYGPISDNAGGIAEMAELPSEVRERTDKLDAVGNTTAAIGKGFAIASAALTALALFAAFMQTANVTAIDVSKPTVMAGLLVGGMLPFVFSALSMNAVGRAAMAMIEEVRRQFRDIPQLKAALEVMRAVDSDMSKATEAQRATFDAADGVAEYDKCVAISTQASIKEMVLPGLLAIAVPVAVGFIGGAEMLGGLLAGVTTCGVLMAIFQSNAGGAWDNAKKTIESDGRKGTDAHKAAVVGDTVGDPFKDTSGPSLNILLKLMSVVALVIAPSIAMSGDSMTAYNEEKIATEVVAKQVEKQVEVKMEKTGDTMVKATVVTTLTENGQKSISEQVFEGTEEEVKAKIEAFNKSSEGVKVQIEKVVEEVKEEVQ</sequence>
<dbReference type="Proteomes" id="UP000323188">
    <property type="component" value="Unassembled WGS sequence"/>
</dbReference>
<feature type="transmembrane region" description="Helical" evidence="9">
    <location>
        <begin position="336"/>
        <end position="355"/>
    </location>
</feature>
<evidence type="ECO:0000313" key="11">
    <source>
        <dbReference type="Proteomes" id="UP000323188"/>
    </source>
</evidence>
<keyword evidence="8 9" id="KW-0472">Membrane</keyword>
<dbReference type="PANTHER" id="PTHR31998">
    <property type="entry name" value="K(+)-INSENSITIVE PYROPHOSPHATE-ENERGIZED PROTON PUMP"/>
    <property type="match status" value="1"/>
</dbReference>
<keyword evidence="6 9" id="KW-1133">Transmembrane helix</keyword>
<dbReference type="GO" id="GO:0006814">
    <property type="term" value="P:sodium ion transport"/>
    <property type="evidence" value="ECO:0007669"/>
    <property type="project" value="UniProtKB-UniRule"/>
</dbReference>
<keyword evidence="2 9" id="KW-0813">Transport</keyword>
<feature type="transmembrane region" description="Helical" evidence="9">
    <location>
        <begin position="83"/>
        <end position="105"/>
    </location>
</feature>
<feature type="transmembrane region" description="Helical" evidence="9">
    <location>
        <begin position="239"/>
        <end position="263"/>
    </location>
</feature>
<feature type="transmembrane region" description="Helical" evidence="9">
    <location>
        <begin position="302"/>
        <end position="321"/>
    </location>
</feature>
<keyword evidence="7 9" id="KW-0406">Ion transport</keyword>
<reference evidence="10 11" key="1">
    <citation type="submission" date="2019-09" db="EMBL/GenBank/DDBJ databases">
        <authorList>
            <person name="Khan S.A."/>
            <person name="Jeon C.O."/>
            <person name="Chun B.H."/>
            <person name="Jeong S.E."/>
        </authorList>
    </citation>
    <scope>NUCLEOTIDE SEQUENCE [LARGE SCALE GENOMIC DNA]</scope>
    <source>
        <strain evidence="10 11">KCTC 42508</strain>
    </source>
</reference>
<proteinExistence type="inferred from homology"/>
<keyword evidence="5 9" id="KW-1278">Translocase</keyword>
<gene>
    <name evidence="9" type="primary">hppA</name>
    <name evidence="10" type="ORF">F0361_16735</name>
</gene>
<feature type="transmembrane region" description="Helical" evidence="9">
    <location>
        <begin position="163"/>
        <end position="181"/>
    </location>
</feature>
<feature type="site" description="Determinant of potassium dependence" evidence="9">
    <location>
        <position position="474"/>
    </location>
</feature>
<dbReference type="EMBL" id="VUOE01000003">
    <property type="protein sequence ID" value="KAA2215839.1"/>
    <property type="molecule type" value="Genomic_DNA"/>
</dbReference>
<name>A0A5B2TNN8_9FLAO</name>
<feature type="transmembrane region" description="Helical" evidence="9">
    <location>
        <begin position="269"/>
        <end position="290"/>
    </location>
</feature>
<dbReference type="RefSeq" id="WP_154920530.1">
    <property type="nucleotide sequence ID" value="NZ_VUOE01000003.1"/>
</dbReference>
<feature type="transmembrane region" description="Helical" evidence="9">
    <location>
        <begin position="385"/>
        <end position="409"/>
    </location>
</feature>
<accession>A0A5B2TNN8</accession>
<dbReference type="EC" id="7.2.3.1" evidence="9"/>
<dbReference type="Pfam" id="PF03030">
    <property type="entry name" value="H_PPase"/>
    <property type="match status" value="1"/>
</dbReference>
<organism evidence="10 11">
    <name type="scientific">Maribacter flavus</name>
    <dbReference type="NCBI Taxonomy" id="1658664"/>
    <lineage>
        <taxon>Bacteria</taxon>
        <taxon>Pseudomonadati</taxon>
        <taxon>Bacteroidota</taxon>
        <taxon>Flavobacteriia</taxon>
        <taxon>Flavobacteriales</taxon>
        <taxon>Flavobacteriaceae</taxon>
        <taxon>Maribacter</taxon>
    </lineage>
</organism>
<comment type="cofactor">
    <cofactor evidence="9">
        <name>Mg(2+)</name>
        <dbReference type="ChEBI" id="CHEBI:18420"/>
    </cofactor>
</comment>
<comment type="catalytic activity">
    <reaction evidence="9">
        <text>Na(+)(in) + diphosphate + H2O = Na(+)(out) + 2 phosphate + H(+)</text>
        <dbReference type="Rhea" id="RHEA:57884"/>
        <dbReference type="ChEBI" id="CHEBI:15377"/>
        <dbReference type="ChEBI" id="CHEBI:15378"/>
        <dbReference type="ChEBI" id="CHEBI:29101"/>
        <dbReference type="ChEBI" id="CHEBI:33019"/>
        <dbReference type="ChEBI" id="CHEBI:43474"/>
        <dbReference type="EC" id="7.2.3.1"/>
    </reaction>
</comment>
<evidence type="ECO:0000256" key="7">
    <source>
        <dbReference type="ARBA" id="ARBA00023065"/>
    </source>
</evidence>
<keyword evidence="9" id="KW-0915">Sodium</keyword>
<comment type="subunit">
    <text evidence="9">Homodimer.</text>
</comment>
<feature type="transmembrane region" description="Helical" evidence="9">
    <location>
        <begin position="415"/>
        <end position="436"/>
    </location>
</feature>
<keyword evidence="4 9" id="KW-0460">Magnesium</keyword>
<dbReference type="PIRSF" id="PIRSF001265">
    <property type="entry name" value="H+-PPase"/>
    <property type="match status" value="1"/>
</dbReference>
<dbReference type="NCBIfam" id="TIGR01104">
    <property type="entry name" value="V_PPase"/>
    <property type="match status" value="1"/>
</dbReference>
<keyword evidence="9" id="KW-0739">Sodium transport</keyword>
<dbReference type="GO" id="GO:0005886">
    <property type="term" value="C:plasma membrane"/>
    <property type="evidence" value="ECO:0007669"/>
    <property type="project" value="UniProtKB-SubCell"/>
</dbReference>
<evidence type="ECO:0000256" key="8">
    <source>
        <dbReference type="ARBA" id="ARBA00023136"/>
    </source>
</evidence>
<evidence type="ECO:0000313" key="10">
    <source>
        <dbReference type="EMBL" id="KAA2215839.1"/>
    </source>
</evidence>
<evidence type="ECO:0000256" key="3">
    <source>
        <dbReference type="ARBA" id="ARBA00022692"/>
    </source>
</evidence>
<evidence type="ECO:0000256" key="1">
    <source>
        <dbReference type="ARBA" id="ARBA00004127"/>
    </source>
</evidence>
<feature type="transmembrane region" description="Helical" evidence="9">
    <location>
        <begin position="512"/>
        <end position="534"/>
    </location>
</feature>
<feature type="transmembrane region" description="Helical" evidence="9">
    <location>
        <begin position="55"/>
        <end position="71"/>
    </location>
</feature>
<dbReference type="AlphaFoldDB" id="A0A5B2TNN8"/>
<comment type="subcellular location">
    <subcellularLocation>
        <location evidence="9">Cell membrane</location>
        <topology evidence="9">Multi-pass membrane protein</topology>
    </subcellularLocation>
    <subcellularLocation>
        <location evidence="1">Endomembrane system</location>
        <topology evidence="1">Multi-pass membrane protein</topology>
    </subcellularLocation>
</comment>
<dbReference type="GO" id="GO:0004427">
    <property type="term" value="F:inorganic diphosphate phosphatase activity"/>
    <property type="evidence" value="ECO:0007669"/>
    <property type="project" value="UniProtKB-UniRule"/>
</dbReference>
<evidence type="ECO:0000256" key="9">
    <source>
        <dbReference type="HAMAP-Rule" id="MF_01129"/>
    </source>
</evidence>
<dbReference type="GO" id="GO:0012505">
    <property type="term" value="C:endomembrane system"/>
    <property type="evidence" value="ECO:0007669"/>
    <property type="project" value="UniProtKB-SubCell"/>
</dbReference>
<comment type="function">
    <text evidence="9">Sodium pump that utilizes the energy of pyrophosphate hydrolysis as the driving force for Na(+) movement across the membrane.</text>
</comment>
<comment type="caution">
    <text evidence="10">The sequence shown here is derived from an EMBL/GenBank/DDBJ whole genome shotgun (WGS) entry which is preliminary data.</text>
</comment>
<dbReference type="NCBIfam" id="NF001960">
    <property type="entry name" value="PRK00733.3-5"/>
    <property type="match status" value="1"/>
</dbReference>
<dbReference type="GO" id="GO:0000287">
    <property type="term" value="F:magnesium ion binding"/>
    <property type="evidence" value="ECO:0007669"/>
    <property type="project" value="UniProtKB-UniRule"/>
</dbReference>
<feature type="transmembrane region" description="Helical" evidence="9">
    <location>
        <begin position="480"/>
        <end position="500"/>
    </location>
</feature>
<comment type="caution">
    <text evidence="9">Lacks conserved residue(s) required for the propagation of feature annotation.</text>
</comment>